<dbReference type="InterPro" id="IPR036867">
    <property type="entry name" value="R3H_dom_sf"/>
</dbReference>
<sequence>MQVEELASLIKDNLPCKHLVLSAEAALINFLQDDTSSDGVLELEPMNSYNRLLLHRLADIFGFSHQSIGEGDDRHLVLERSQETTILMAVVLPPTKLGLPVTCLNTDASVSLWHFSFQISSLMFPDFLSLSPFFSGYRSPSILVSDLLWQYDDFQPLELSHSLSRSKVSAGAKPGLTTNEDCTTGYRLLIMVLMFVCFFSVLKAESPTLQISFKEREAAYLAARERIFSVDEGDTKGTVEQKPRHNPVVARRMIAHALGQKIESSTLATKEYSEQGDEMNTQENKETATTSSPVVNNEETKIMSRQTVTSCDRPKVSQLNGIALVHEEKKGVAKVGISGAARNERNIREEQIGAAKRIFAHALRFR</sequence>
<dbReference type="Proteomes" id="UP001187471">
    <property type="component" value="Unassembled WGS sequence"/>
</dbReference>
<evidence type="ECO:0000313" key="4">
    <source>
        <dbReference type="EMBL" id="KAK2994731.1"/>
    </source>
</evidence>
<protein>
    <recommendedName>
        <fullName evidence="3">R3H domain-containing protein</fullName>
    </recommendedName>
</protein>
<comment type="caution">
    <text evidence="4">The sequence shown here is derived from an EMBL/GenBank/DDBJ whole genome shotgun (WGS) entry which is preliminary data.</text>
</comment>
<reference evidence="4" key="1">
    <citation type="submission" date="2022-12" db="EMBL/GenBank/DDBJ databases">
        <title>Draft genome assemblies for two species of Escallonia (Escalloniales).</title>
        <authorList>
            <person name="Chanderbali A."/>
            <person name="Dervinis C."/>
            <person name="Anghel I."/>
            <person name="Soltis D."/>
            <person name="Soltis P."/>
            <person name="Zapata F."/>
        </authorList>
    </citation>
    <scope>NUCLEOTIDE SEQUENCE</scope>
    <source>
        <strain evidence="4">UCBG92.1500</strain>
        <tissue evidence="4">Leaf</tissue>
    </source>
</reference>
<evidence type="ECO:0000313" key="5">
    <source>
        <dbReference type="Proteomes" id="UP001187471"/>
    </source>
</evidence>
<dbReference type="SMART" id="SM00393">
    <property type="entry name" value="R3H"/>
    <property type="match status" value="1"/>
</dbReference>
<evidence type="ECO:0000256" key="2">
    <source>
        <dbReference type="SAM" id="MobiDB-lite"/>
    </source>
</evidence>
<feature type="region of interest" description="Disordered" evidence="2">
    <location>
        <begin position="271"/>
        <end position="293"/>
    </location>
</feature>
<accession>A0AA88S2D7</accession>
<proteinExistence type="predicted"/>
<feature type="compositionally biased region" description="Polar residues" evidence="2">
    <location>
        <begin position="278"/>
        <end position="293"/>
    </location>
</feature>
<dbReference type="PROSITE" id="PS51061">
    <property type="entry name" value="R3H"/>
    <property type="match status" value="1"/>
</dbReference>
<dbReference type="PANTHER" id="PTHR15672">
    <property type="entry name" value="CAMP-REGULATED PHOSPHOPROTEIN 21 RELATED R3H DOMAIN CONTAINING PROTEIN"/>
    <property type="match status" value="1"/>
</dbReference>
<dbReference type="SUPFAM" id="SSF82708">
    <property type="entry name" value="R3H domain"/>
    <property type="match status" value="1"/>
</dbReference>
<dbReference type="PANTHER" id="PTHR15672:SF25">
    <property type="entry name" value="OS01G0100600 PROTEIN"/>
    <property type="match status" value="1"/>
</dbReference>
<dbReference type="CDD" id="cd02642">
    <property type="entry name" value="R3H_encore_like"/>
    <property type="match status" value="1"/>
</dbReference>
<dbReference type="InterPro" id="IPR051937">
    <property type="entry name" value="R3H_domain_containing"/>
</dbReference>
<dbReference type="GO" id="GO:0003676">
    <property type="term" value="F:nucleic acid binding"/>
    <property type="evidence" value="ECO:0007669"/>
    <property type="project" value="UniProtKB-UniRule"/>
</dbReference>
<keyword evidence="1" id="KW-0597">Phosphoprotein</keyword>
<keyword evidence="5" id="KW-1185">Reference proteome</keyword>
<name>A0AA88S2D7_9ASTE</name>
<dbReference type="Pfam" id="PF01424">
    <property type="entry name" value="R3H"/>
    <property type="match status" value="1"/>
</dbReference>
<dbReference type="InterPro" id="IPR024771">
    <property type="entry name" value="SUZ"/>
</dbReference>
<dbReference type="Gene3D" id="3.30.1370.50">
    <property type="entry name" value="R3H-like domain"/>
    <property type="match status" value="1"/>
</dbReference>
<evidence type="ECO:0000256" key="1">
    <source>
        <dbReference type="ARBA" id="ARBA00022553"/>
    </source>
</evidence>
<dbReference type="InterPro" id="IPR001374">
    <property type="entry name" value="R3H_dom"/>
</dbReference>
<evidence type="ECO:0000259" key="3">
    <source>
        <dbReference type="PROSITE" id="PS51061"/>
    </source>
</evidence>
<dbReference type="Pfam" id="PF12752">
    <property type="entry name" value="SUZ"/>
    <property type="match status" value="1"/>
</dbReference>
<dbReference type="EMBL" id="JAVXUO010000178">
    <property type="protein sequence ID" value="KAK2994731.1"/>
    <property type="molecule type" value="Genomic_DNA"/>
</dbReference>
<feature type="domain" description="R3H" evidence="3">
    <location>
        <begin position="17"/>
        <end position="82"/>
    </location>
</feature>
<gene>
    <name evidence="4" type="ORF">RJ640_002537</name>
</gene>
<organism evidence="4 5">
    <name type="scientific">Escallonia rubra</name>
    <dbReference type="NCBI Taxonomy" id="112253"/>
    <lineage>
        <taxon>Eukaryota</taxon>
        <taxon>Viridiplantae</taxon>
        <taxon>Streptophyta</taxon>
        <taxon>Embryophyta</taxon>
        <taxon>Tracheophyta</taxon>
        <taxon>Spermatophyta</taxon>
        <taxon>Magnoliopsida</taxon>
        <taxon>eudicotyledons</taxon>
        <taxon>Gunneridae</taxon>
        <taxon>Pentapetalae</taxon>
        <taxon>asterids</taxon>
        <taxon>campanulids</taxon>
        <taxon>Escalloniales</taxon>
        <taxon>Escalloniaceae</taxon>
        <taxon>Escallonia</taxon>
    </lineage>
</organism>
<dbReference type="AlphaFoldDB" id="A0AA88S2D7"/>